<organism evidence="1">
    <name type="scientific">Bacillus mycoides</name>
    <dbReference type="NCBI Taxonomy" id="1405"/>
    <lineage>
        <taxon>Bacteria</taxon>
        <taxon>Bacillati</taxon>
        <taxon>Bacillota</taxon>
        <taxon>Bacilli</taxon>
        <taxon>Bacillales</taxon>
        <taxon>Bacillaceae</taxon>
        <taxon>Bacillus</taxon>
        <taxon>Bacillus cereus group</taxon>
    </lineage>
</organism>
<dbReference type="AlphaFoldDB" id="C2XPS9"/>
<sequence length="39" mass="4662">MEMKKEEIVKLFINTIVKIAPEKLDEYIEKIKRNSHSSK</sequence>
<dbReference type="HOGENOM" id="CLU_215189_0_0_9"/>
<proteinExistence type="predicted"/>
<evidence type="ECO:0000313" key="1">
    <source>
        <dbReference type="EMBL" id="EEL72329.1"/>
    </source>
</evidence>
<gene>
    <name evidence="1" type="ORF">bcere0026_6820</name>
</gene>
<reference evidence="1" key="1">
    <citation type="journal article" date="2012" name="Genome Res.">
        <title>Genomic characterization of the Bacillus cereus sensu lato species: Backdrop to the evolution of Bacillus anthracis.</title>
        <authorList>
            <person name="Zwick M.E."/>
            <person name="Joseph S.J."/>
            <person name="Didelot X."/>
            <person name="Chen P.E."/>
            <person name="Bishop-Lilly K.A."/>
            <person name="Stewart A.C."/>
            <person name="Willner K."/>
            <person name="Nolan N."/>
            <person name="Lentz S."/>
            <person name="Thomason M.K."/>
            <person name="Sozhamannan S."/>
            <person name="Mateczun A.J."/>
            <person name="Du L."/>
            <person name="Read T.D."/>
        </authorList>
    </citation>
    <scope>NUCLEOTIDE SEQUENCE [LARGE SCALE GENOMIC DNA]</scope>
    <source>
        <strain evidence="1">AH603</strain>
    </source>
</reference>
<accession>C2XPS9</accession>
<comment type="caution">
    <text evidence="1">The sequence shown here is derived from an EMBL/GenBank/DDBJ whole genome shotgun (WGS) entry which is preliminary data.</text>
</comment>
<name>C2XPS9_BACMY</name>
<dbReference type="EMBL" id="ACMP01000031">
    <property type="protein sequence ID" value="EEL72329.1"/>
    <property type="molecule type" value="Genomic_DNA"/>
</dbReference>
<protein>
    <submittedName>
        <fullName evidence="1">NADH dehydrogenase subunit 5</fullName>
    </submittedName>
</protein>
<dbReference type="Proteomes" id="UP000001753">
    <property type="component" value="Chromosome"/>
</dbReference>